<feature type="domain" description="TRNA-binding" evidence="17">
    <location>
        <begin position="39"/>
        <end position="154"/>
    </location>
</feature>
<dbReference type="AlphaFoldDB" id="A0A3D8I208"/>
<dbReference type="InterPro" id="IPR045864">
    <property type="entry name" value="aa-tRNA-synth_II/BPL/LPL"/>
</dbReference>
<evidence type="ECO:0000256" key="15">
    <source>
        <dbReference type="HAMAP-Rule" id="MF_00283"/>
    </source>
</evidence>
<dbReference type="InterPro" id="IPR005147">
    <property type="entry name" value="tRNA_synthase_B5-dom"/>
</dbReference>
<dbReference type="Pfam" id="PF01588">
    <property type="entry name" value="tRNA_bind"/>
    <property type="match status" value="1"/>
</dbReference>
<evidence type="ECO:0000256" key="9">
    <source>
        <dbReference type="ARBA" id="ARBA00022840"/>
    </source>
</evidence>
<protein>
    <recommendedName>
        <fullName evidence="15">Phenylalanine--tRNA ligase beta subunit</fullName>
        <ecNumber evidence="15">6.1.1.20</ecNumber>
    </recommendedName>
    <alternativeName>
        <fullName evidence="15">Phenylalanyl-tRNA synthetase beta subunit</fullName>
        <shortName evidence="15">PheRS</shortName>
    </alternativeName>
</protein>
<keyword evidence="6 15" id="KW-0436">Ligase</keyword>
<dbReference type="EMBL" id="NXLR01000018">
    <property type="protein sequence ID" value="RDU59125.1"/>
    <property type="molecule type" value="Genomic_DNA"/>
</dbReference>
<feature type="domain" description="FDX-ACB" evidence="18">
    <location>
        <begin position="707"/>
        <end position="799"/>
    </location>
</feature>
<keyword evidence="21" id="KW-1185">Reference proteome</keyword>
<feature type="binding site" evidence="15">
    <location>
        <position position="463"/>
    </location>
    <ligand>
        <name>Mg(2+)</name>
        <dbReference type="ChEBI" id="CHEBI:18420"/>
        <note>shared with alpha subunit</note>
    </ligand>
</feature>
<dbReference type="NCBIfam" id="TIGR00472">
    <property type="entry name" value="pheT_bact"/>
    <property type="match status" value="1"/>
</dbReference>
<evidence type="ECO:0000259" key="17">
    <source>
        <dbReference type="PROSITE" id="PS50886"/>
    </source>
</evidence>
<sequence>MIFTKHLLSQFIDISHLDMNEVCTRLSSIGLEVESAYAQSLPKNVVVGKVLSLAPHPDADKLNVCQVDIGSKQLQIVCGASNVSAGQYVAVALEGAVIPHTKNGALTIKQTTLRGVESCGMLCSSTELGLPKINNGIMVLDESAGQLVLGKEIGELALFDDYIIEVNITPNRGDCLSVLGIAREFATCYDLRLKHEIDMDNVITLGLGRVLQILTDDKINAHLLYRVVEVKQAYLPLDIALCLGRNGTLGEDVICNFLEYGTYMSGVILNAYRLRDCESKDIVLDNGLAAQLRVKKDENGLEAIFTDKKISVIGVTYGERHFGTHAEILIIEASYSNPVHIAKALHANHIKGDPQLTYRSTRGSNPYLEQGMDFLCKKMVDTSNALVYYGTHNVSHSAEEVVITTTFSAINKLIGIELEKEEIALILKRLDFKLDATCDENFFMIAVPHYRHDIESIQDIAEEVLRIYGIDNIPSQPLLCLQSHNISQAYFTYRSKRKLAYRFIANAFIECIHYVFASSEELKKLGFVQIDENLGLLNPISKELDTLRTSLLPQLLDSLQRNENFGFKNIALFEIGSVYSANREEKSKLAFVASGCIKDECYPYMRAAQWDFFTFALIAQRCIGEIHLKNIRDTEQAKTLLEGFGFEDDRILHPYQSAFVYMQDKPIGVIAKLHPQIATLLDLKDCFICEVELDMRSTSLKQAKEFSKYQKSMRDLTILLDKDIAFYQVREAIMNANIEFVQNIYPIDVYYEESLGEQMALSIRLVLQSYEATLEESQLSYATQAALDVLIRTFNASLRA</sequence>
<dbReference type="SMART" id="SM00896">
    <property type="entry name" value="FDX-ACB"/>
    <property type="match status" value="1"/>
</dbReference>
<comment type="cofactor">
    <cofactor evidence="15">
        <name>Mg(2+)</name>
        <dbReference type="ChEBI" id="CHEBI:18420"/>
    </cofactor>
    <text evidence="15">Binds 2 magnesium ions per tetramer.</text>
</comment>
<dbReference type="CDD" id="cd00769">
    <property type="entry name" value="PheRS_beta_core"/>
    <property type="match status" value="1"/>
</dbReference>
<evidence type="ECO:0000256" key="16">
    <source>
        <dbReference type="PROSITE-ProRule" id="PRU00209"/>
    </source>
</evidence>
<dbReference type="FunFam" id="2.40.50.140:FF:000045">
    <property type="entry name" value="Phenylalanine--tRNA ligase beta subunit"/>
    <property type="match status" value="1"/>
</dbReference>
<dbReference type="PANTHER" id="PTHR10947">
    <property type="entry name" value="PHENYLALANYL-TRNA SYNTHETASE BETA CHAIN AND LEUCINE-RICH REPEAT-CONTAINING PROTEIN 47"/>
    <property type="match status" value="1"/>
</dbReference>
<keyword evidence="12 15" id="KW-0648">Protein biosynthesis</keyword>
<dbReference type="InterPro" id="IPR045060">
    <property type="entry name" value="Phe-tRNA-ligase_IIc_bsu"/>
</dbReference>
<dbReference type="PROSITE" id="PS51447">
    <property type="entry name" value="FDX_ACB"/>
    <property type="match status" value="1"/>
</dbReference>
<dbReference type="Gene3D" id="3.30.70.380">
    <property type="entry name" value="Ferrodoxin-fold anticodon-binding domain"/>
    <property type="match status" value="1"/>
</dbReference>
<evidence type="ECO:0000256" key="1">
    <source>
        <dbReference type="ARBA" id="ARBA00004496"/>
    </source>
</evidence>
<dbReference type="GO" id="GO:0000287">
    <property type="term" value="F:magnesium ion binding"/>
    <property type="evidence" value="ECO:0007669"/>
    <property type="project" value="UniProtKB-UniRule"/>
</dbReference>
<evidence type="ECO:0000256" key="6">
    <source>
        <dbReference type="ARBA" id="ARBA00022598"/>
    </source>
</evidence>
<keyword evidence="11 16" id="KW-0694">RNA-binding</keyword>
<proteinExistence type="inferred from homology"/>
<comment type="catalytic activity">
    <reaction evidence="14 15">
        <text>tRNA(Phe) + L-phenylalanine + ATP = L-phenylalanyl-tRNA(Phe) + AMP + diphosphate + H(+)</text>
        <dbReference type="Rhea" id="RHEA:19413"/>
        <dbReference type="Rhea" id="RHEA-COMP:9668"/>
        <dbReference type="Rhea" id="RHEA-COMP:9699"/>
        <dbReference type="ChEBI" id="CHEBI:15378"/>
        <dbReference type="ChEBI" id="CHEBI:30616"/>
        <dbReference type="ChEBI" id="CHEBI:33019"/>
        <dbReference type="ChEBI" id="CHEBI:58095"/>
        <dbReference type="ChEBI" id="CHEBI:78442"/>
        <dbReference type="ChEBI" id="CHEBI:78531"/>
        <dbReference type="ChEBI" id="CHEBI:456215"/>
        <dbReference type="EC" id="6.1.1.20"/>
    </reaction>
</comment>
<feature type="binding site" evidence="15">
    <location>
        <position position="453"/>
    </location>
    <ligand>
        <name>Mg(2+)</name>
        <dbReference type="ChEBI" id="CHEBI:18420"/>
        <note>shared with alpha subunit</note>
    </ligand>
</feature>
<dbReference type="InterPro" id="IPR012340">
    <property type="entry name" value="NA-bd_OB-fold"/>
</dbReference>
<evidence type="ECO:0000256" key="14">
    <source>
        <dbReference type="ARBA" id="ARBA00049255"/>
    </source>
</evidence>
<dbReference type="InterPro" id="IPR041616">
    <property type="entry name" value="PheRS_beta_core"/>
</dbReference>
<evidence type="ECO:0000256" key="5">
    <source>
        <dbReference type="ARBA" id="ARBA00022555"/>
    </source>
</evidence>
<dbReference type="InterPro" id="IPR004532">
    <property type="entry name" value="Phe-tRNA-ligase_IIc_bsu_bact"/>
</dbReference>
<dbReference type="Proteomes" id="UP000256599">
    <property type="component" value="Unassembled WGS sequence"/>
</dbReference>
<evidence type="ECO:0000259" key="18">
    <source>
        <dbReference type="PROSITE" id="PS51447"/>
    </source>
</evidence>
<dbReference type="SUPFAM" id="SSF55681">
    <property type="entry name" value="Class II aaRS and biotin synthetases"/>
    <property type="match status" value="1"/>
</dbReference>
<dbReference type="InterPro" id="IPR002547">
    <property type="entry name" value="tRNA-bd_dom"/>
</dbReference>
<evidence type="ECO:0000259" key="19">
    <source>
        <dbReference type="PROSITE" id="PS51483"/>
    </source>
</evidence>
<comment type="subcellular location">
    <subcellularLocation>
        <location evidence="1 15">Cytoplasm</location>
    </subcellularLocation>
</comment>
<dbReference type="CDD" id="cd02796">
    <property type="entry name" value="tRNA_bind_bactPheRS"/>
    <property type="match status" value="1"/>
</dbReference>
<gene>
    <name evidence="15" type="primary">pheT</name>
    <name evidence="20" type="ORF">CQA63_07980</name>
</gene>
<dbReference type="SUPFAM" id="SSF50249">
    <property type="entry name" value="Nucleic acid-binding proteins"/>
    <property type="match status" value="1"/>
</dbReference>
<dbReference type="Pfam" id="PF03484">
    <property type="entry name" value="B5"/>
    <property type="match status" value="1"/>
</dbReference>
<dbReference type="GO" id="GO:0004826">
    <property type="term" value="F:phenylalanine-tRNA ligase activity"/>
    <property type="evidence" value="ECO:0007669"/>
    <property type="project" value="UniProtKB-UniRule"/>
</dbReference>
<comment type="similarity">
    <text evidence="2 15">Belongs to the phenylalanyl-tRNA synthetase beta subunit family. Type 1 subfamily.</text>
</comment>
<feature type="domain" description="B5" evidence="19">
    <location>
        <begin position="398"/>
        <end position="475"/>
    </location>
</feature>
<dbReference type="SMART" id="SM00874">
    <property type="entry name" value="B5"/>
    <property type="match status" value="1"/>
</dbReference>
<accession>A0A3D8I208</accession>
<dbReference type="Pfam" id="PF17759">
    <property type="entry name" value="tRNA_synthFbeta"/>
    <property type="match status" value="1"/>
</dbReference>
<dbReference type="GO" id="GO:0005524">
    <property type="term" value="F:ATP binding"/>
    <property type="evidence" value="ECO:0007669"/>
    <property type="project" value="UniProtKB-UniRule"/>
</dbReference>
<dbReference type="Gene3D" id="3.30.930.10">
    <property type="entry name" value="Bira Bifunctional Protein, Domain 2"/>
    <property type="match status" value="1"/>
</dbReference>
<dbReference type="HAMAP" id="MF_00283">
    <property type="entry name" value="Phe_tRNA_synth_beta1"/>
    <property type="match status" value="1"/>
</dbReference>
<reference evidence="20 21" key="1">
    <citation type="submission" date="2018-04" db="EMBL/GenBank/DDBJ databases">
        <title>Novel Campyloabacter and Helicobacter Species and Strains.</title>
        <authorList>
            <person name="Mannion A.J."/>
            <person name="Shen Z."/>
            <person name="Fox J.G."/>
        </authorList>
    </citation>
    <scope>NUCLEOTIDE SEQUENCE [LARGE SCALE GENOMIC DNA]</scope>
    <source>
        <strain evidence="20 21">MIT 98-6070</strain>
    </source>
</reference>
<evidence type="ECO:0000313" key="20">
    <source>
        <dbReference type="EMBL" id="RDU59125.1"/>
    </source>
</evidence>
<dbReference type="SUPFAM" id="SSF54991">
    <property type="entry name" value="Anticodon-binding domain of PheRS"/>
    <property type="match status" value="1"/>
</dbReference>
<dbReference type="PROSITE" id="PS50886">
    <property type="entry name" value="TRBD"/>
    <property type="match status" value="1"/>
</dbReference>
<dbReference type="InterPro" id="IPR005121">
    <property type="entry name" value="Fdx_antiC-bd"/>
</dbReference>
<name>A0A3D8I208_9HELI</name>
<evidence type="ECO:0000256" key="2">
    <source>
        <dbReference type="ARBA" id="ARBA00008653"/>
    </source>
</evidence>
<dbReference type="GO" id="GO:0006432">
    <property type="term" value="P:phenylalanyl-tRNA aminoacylation"/>
    <property type="evidence" value="ECO:0007669"/>
    <property type="project" value="UniProtKB-UniRule"/>
</dbReference>
<dbReference type="GO" id="GO:0000049">
    <property type="term" value="F:tRNA binding"/>
    <property type="evidence" value="ECO:0007669"/>
    <property type="project" value="UniProtKB-UniRule"/>
</dbReference>
<comment type="subunit">
    <text evidence="3 15">Tetramer of two alpha and two beta subunits.</text>
</comment>
<dbReference type="PROSITE" id="PS51483">
    <property type="entry name" value="B5"/>
    <property type="match status" value="1"/>
</dbReference>
<evidence type="ECO:0000256" key="11">
    <source>
        <dbReference type="ARBA" id="ARBA00022884"/>
    </source>
</evidence>
<evidence type="ECO:0000256" key="8">
    <source>
        <dbReference type="ARBA" id="ARBA00022741"/>
    </source>
</evidence>
<dbReference type="GO" id="GO:0009328">
    <property type="term" value="C:phenylalanine-tRNA ligase complex"/>
    <property type="evidence" value="ECO:0007669"/>
    <property type="project" value="TreeGrafter"/>
</dbReference>
<dbReference type="Gene3D" id="3.30.56.10">
    <property type="match status" value="2"/>
</dbReference>
<keyword evidence="10 15" id="KW-0460">Magnesium</keyword>
<evidence type="ECO:0000256" key="7">
    <source>
        <dbReference type="ARBA" id="ARBA00022723"/>
    </source>
</evidence>
<keyword evidence="8 15" id="KW-0547">Nucleotide-binding</keyword>
<dbReference type="InterPro" id="IPR009061">
    <property type="entry name" value="DNA-bd_dom_put_sf"/>
</dbReference>
<dbReference type="NCBIfam" id="NF045760">
    <property type="entry name" value="YtpR"/>
    <property type="match status" value="1"/>
</dbReference>
<keyword evidence="5 16" id="KW-0820">tRNA-binding</keyword>
<dbReference type="SUPFAM" id="SSF46955">
    <property type="entry name" value="Putative DNA-binding domain"/>
    <property type="match status" value="1"/>
</dbReference>
<evidence type="ECO:0000313" key="21">
    <source>
        <dbReference type="Proteomes" id="UP000256599"/>
    </source>
</evidence>
<evidence type="ECO:0000256" key="13">
    <source>
        <dbReference type="ARBA" id="ARBA00023146"/>
    </source>
</evidence>
<dbReference type="InterPro" id="IPR036690">
    <property type="entry name" value="Fdx_antiC-bd_sf"/>
</dbReference>
<dbReference type="InterPro" id="IPR033714">
    <property type="entry name" value="tRNA_bind_bactPheRS"/>
</dbReference>
<dbReference type="EC" id="6.1.1.20" evidence="15"/>
<evidence type="ECO:0000256" key="12">
    <source>
        <dbReference type="ARBA" id="ARBA00022917"/>
    </source>
</evidence>
<dbReference type="RefSeq" id="WP_104700361.1">
    <property type="nucleotide sequence ID" value="NZ_FZPP01000027.1"/>
</dbReference>
<feature type="binding site" evidence="15">
    <location>
        <position position="459"/>
    </location>
    <ligand>
        <name>Mg(2+)</name>
        <dbReference type="ChEBI" id="CHEBI:18420"/>
        <note>shared with alpha subunit</note>
    </ligand>
</feature>
<dbReference type="PANTHER" id="PTHR10947:SF0">
    <property type="entry name" value="PHENYLALANINE--TRNA LIGASE BETA SUBUNIT"/>
    <property type="match status" value="1"/>
</dbReference>
<keyword evidence="9 15" id="KW-0067">ATP-binding</keyword>
<evidence type="ECO:0000256" key="10">
    <source>
        <dbReference type="ARBA" id="ARBA00022842"/>
    </source>
</evidence>
<feature type="binding site" evidence="15">
    <location>
        <position position="462"/>
    </location>
    <ligand>
        <name>Mg(2+)</name>
        <dbReference type="ChEBI" id="CHEBI:18420"/>
        <note>shared with alpha subunit</note>
    </ligand>
</feature>
<keyword evidence="13 15" id="KW-0030">Aminoacyl-tRNA synthetase</keyword>
<evidence type="ECO:0000256" key="4">
    <source>
        <dbReference type="ARBA" id="ARBA00022490"/>
    </source>
</evidence>
<comment type="caution">
    <text evidence="20">The sequence shown here is derived from an EMBL/GenBank/DDBJ whole genome shotgun (WGS) entry which is preliminary data.</text>
</comment>
<evidence type="ECO:0000256" key="3">
    <source>
        <dbReference type="ARBA" id="ARBA00011209"/>
    </source>
</evidence>
<organism evidence="20 21">
    <name type="scientific">Helicobacter marmotae</name>
    <dbReference type="NCBI Taxonomy" id="152490"/>
    <lineage>
        <taxon>Bacteria</taxon>
        <taxon>Pseudomonadati</taxon>
        <taxon>Campylobacterota</taxon>
        <taxon>Epsilonproteobacteria</taxon>
        <taxon>Campylobacterales</taxon>
        <taxon>Helicobacteraceae</taxon>
        <taxon>Helicobacter</taxon>
    </lineage>
</organism>
<dbReference type="Pfam" id="PF03147">
    <property type="entry name" value="FDX-ACB"/>
    <property type="match status" value="1"/>
</dbReference>
<keyword evidence="7 15" id="KW-0479">Metal-binding</keyword>
<dbReference type="OrthoDB" id="9805455at2"/>
<dbReference type="Gene3D" id="2.40.50.140">
    <property type="entry name" value="Nucleic acid-binding proteins"/>
    <property type="match status" value="1"/>
</dbReference>
<keyword evidence="4 15" id="KW-0963">Cytoplasm</keyword>